<keyword evidence="1" id="KW-0472">Membrane</keyword>
<name>A0A1G5G3C6_9FIRM</name>
<dbReference type="EMBL" id="FMUR01000018">
    <property type="protein sequence ID" value="SCY46035.1"/>
    <property type="molecule type" value="Genomic_DNA"/>
</dbReference>
<feature type="transmembrane region" description="Helical" evidence="1">
    <location>
        <begin position="53"/>
        <end position="73"/>
    </location>
</feature>
<evidence type="ECO:0000313" key="2">
    <source>
        <dbReference type="EMBL" id="SCY46035.1"/>
    </source>
</evidence>
<accession>A0A1G5G3C6</accession>
<evidence type="ECO:0000256" key="1">
    <source>
        <dbReference type="SAM" id="Phobius"/>
    </source>
</evidence>
<reference evidence="3" key="1">
    <citation type="submission" date="2016-10" db="EMBL/GenBank/DDBJ databases">
        <authorList>
            <person name="Varghese N."/>
            <person name="Submissions S."/>
        </authorList>
    </citation>
    <scope>NUCLEOTIDE SEQUENCE [LARGE SCALE GENOMIC DNA]</scope>
    <source>
        <strain evidence="3">XBD2006</strain>
    </source>
</reference>
<keyword evidence="1" id="KW-1133">Transmembrane helix</keyword>
<gene>
    <name evidence="2" type="ORF">SAMN02910451_02693</name>
</gene>
<organism evidence="2 3">
    <name type="scientific">Butyrivibrio hungatei</name>
    <dbReference type="NCBI Taxonomy" id="185008"/>
    <lineage>
        <taxon>Bacteria</taxon>
        <taxon>Bacillati</taxon>
        <taxon>Bacillota</taxon>
        <taxon>Clostridia</taxon>
        <taxon>Lachnospirales</taxon>
        <taxon>Lachnospiraceae</taxon>
        <taxon>Butyrivibrio</taxon>
    </lineage>
</organism>
<dbReference type="OrthoDB" id="10020777at2"/>
<feature type="transmembrane region" description="Helical" evidence="1">
    <location>
        <begin position="15"/>
        <end position="41"/>
    </location>
</feature>
<keyword evidence="1" id="KW-0812">Transmembrane</keyword>
<dbReference type="RefSeq" id="WP_074463111.1">
    <property type="nucleotide sequence ID" value="NZ_FMUR01000018.1"/>
</dbReference>
<dbReference type="Proteomes" id="UP000183047">
    <property type="component" value="Unassembled WGS sequence"/>
</dbReference>
<protein>
    <submittedName>
        <fullName evidence="2">Uncharacterized protein</fullName>
    </submittedName>
</protein>
<dbReference type="AlphaFoldDB" id="A0A1G5G3C6"/>
<keyword evidence="3" id="KW-1185">Reference proteome</keyword>
<sequence>MIFKYNKYDLTEKNLYYLTMVAMLNVEIIVELIFVVGAVHLTYQQESIDAKTIIYAIIIISFGFIFFIPDALYRKVTLRKRIQKINNALDVDMFSALAGKKISKDLIYKDDEWFIAVPSPDCIVLNKNYITKDIEIKPKSRVIKVVIHTVDGDTITYMVEEKWKYMIDRLKKWMR</sequence>
<proteinExistence type="predicted"/>
<evidence type="ECO:0000313" key="3">
    <source>
        <dbReference type="Proteomes" id="UP000183047"/>
    </source>
</evidence>